<organism evidence="1 2">
    <name type="scientific">Tepidibacter thalassicus DSM 15285</name>
    <dbReference type="NCBI Taxonomy" id="1123350"/>
    <lineage>
        <taxon>Bacteria</taxon>
        <taxon>Bacillati</taxon>
        <taxon>Bacillota</taxon>
        <taxon>Clostridia</taxon>
        <taxon>Peptostreptococcales</taxon>
        <taxon>Peptostreptococcaceae</taxon>
        <taxon>Tepidibacter</taxon>
    </lineage>
</organism>
<dbReference type="Proteomes" id="UP000242520">
    <property type="component" value="Unassembled WGS sequence"/>
</dbReference>
<dbReference type="RefSeq" id="WP_072723613.1">
    <property type="nucleotide sequence ID" value="NZ_FQXH01000007.1"/>
</dbReference>
<keyword evidence="2" id="KW-1185">Reference proteome</keyword>
<gene>
    <name evidence="1" type="ORF">SAMN02744040_00660</name>
</gene>
<evidence type="ECO:0000313" key="2">
    <source>
        <dbReference type="Proteomes" id="UP000242520"/>
    </source>
</evidence>
<name>A0A1M5PYB5_9FIRM</name>
<protein>
    <submittedName>
        <fullName evidence="1">Uncharacterized protein</fullName>
    </submittedName>
</protein>
<proteinExistence type="predicted"/>
<dbReference type="STRING" id="1123350.SAMN02744040_00660"/>
<reference evidence="2" key="1">
    <citation type="submission" date="2016-11" db="EMBL/GenBank/DDBJ databases">
        <authorList>
            <person name="Varghese N."/>
            <person name="Submissions S."/>
        </authorList>
    </citation>
    <scope>NUCLEOTIDE SEQUENCE [LARGE SCALE GENOMIC DNA]</scope>
    <source>
        <strain evidence="2">DSM 15285</strain>
    </source>
</reference>
<accession>A0A1M5PYB5</accession>
<dbReference type="AlphaFoldDB" id="A0A1M5PYB5"/>
<dbReference type="EMBL" id="FQXH01000007">
    <property type="protein sequence ID" value="SHH06449.1"/>
    <property type="molecule type" value="Genomic_DNA"/>
</dbReference>
<evidence type="ECO:0000313" key="1">
    <source>
        <dbReference type="EMBL" id="SHH06449.1"/>
    </source>
</evidence>
<sequence>MTKKEKEKFLKFKESLLQEISHSEECIKRNKGKSENTWFWTGAKIQAKEILNNFNEIFEMIIE</sequence>